<dbReference type="PANTHER" id="PTHR22916:SF3">
    <property type="entry name" value="UDP-GLCNAC:BETAGAL BETA-1,3-N-ACETYLGLUCOSAMINYLTRANSFERASE-LIKE PROTEIN 1"/>
    <property type="match status" value="1"/>
</dbReference>
<dbReference type="GO" id="GO:0016758">
    <property type="term" value="F:hexosyltransferase activity"/>
    <property type="evidence" value="ECO:0007669"/>
    <property type="project" value="UniProtKB-ARBA"/>
</dbReference>
<keyword evidence="3" id="KW-1185">Reference proteome</keyword>
<dbReference type="PANTHER" id="PTHR22916">
    <property type="entry name" value="GLYCOSYLTRANSFERASE"/>
    <property type="match status" value="1"/>
</dbReference>
<accession>A0A542ZI22</accession>
<dbReference type="EMBL" id="VFOQ01000001">
    <property type="protein sequence ID" value="TQL59984.1"/>
    <property type="molecule type" value="Genomic_DNA"/>
</dbReference>
<feature type="domain" description="Glycosyltransferase 2-like" evidence="1">
    <location>
        <begin position="168"/>
        <end position="263"/>
    </location>
</feature>
<dbReference type="CDD" id="cd00761">
    <property type="entry name" value="Glyco_tranf_GTA_type"/>
    <property type="match status" value="1"/>
</dbReference>
<proteinExistence type="predicted"/>
<evidence type="ECO:0000313" key="2">
    <source>
        <dbReference type="EMBL" id="TQL59984.1"/>
    </source>
</evidence>
<protein>
    <submittedName>
        <fullName evidence="2">Glycosyl transferase family 2</fullName>
    </submittedName>
</protein>
<dbReference type="SUPFAM" id="SSF53448">
    <property type="entry name" value="Nucleotide-diphospho-sugar transferases"/>
    <property type="match status" value="1"/>
</dbReference>
<evidence type="ECO:0000313" key="3">
    <source>
        <dbReference type="Proteomes" id="UP000319514"/>
    </source>
</evidence>
<name>A0A542ZI22_9MICO</name>
<reference evidence="2 3" key="1">
    <citation type="submission" date="2019-06" db="EMBL/GenBank/DDBJ databases">
        <title>Sequencing the genomes of 1000 actinobacteria strains.</title>
        <authorList>
            <person name="Klenk H.-P."/>
        </authorList>
    </citation>
    <scope>NUCLEOTIDE SEQUENCE [LARGE SCALE GENOMIC DNA]</scope>
    <source>
        <strain evidence="2 3">DSM 18082</strain>
    </source>
</reference>
<dbReference type="Pfam" id="PF00535">
    <property type="entry name" value="Glycos_transf_2"/>
    <property type="match status" value="1"/>
</dbReference>
<gene>
    <name evidence="2" type="ORF">FB474_1359</name>
</gene>
<dbReference type="RefSeq" id="WP_141787934.1">
    <property type="nucleotide sequence ID" value="NZ_BAAAKX010000005.1"/>
</dbReference>
<dbReference type="Proteomes" id="UP000319514">
    <property type="component" value="Unassembled WGS sequence"/>
</dbReference>
<dbReference type="Gene3D" id="3.90.550.10">
    <property type="entry name" value="Spore Coat Polysaccharide Biosynthesis Protein SpsA, Chain A"/>
    <property type="match status" value="1"/>
</dbReference>
<dbReference type="OrthoDB" id="6713581at2"/>
<organism evidence="2 3">
    <name type="scientific">Oryzihumus leptocrescens</name>
    <dbReference type="NCBI Taxonomy" id="297536"/>
    <lineage>
        <taxon>Bacteria</taxon>
        <taxon>Bacillati</taxon>
        <taxon>Actinomycetota</taxon>
        <taxon>Actinomycetes</taxon>
        <taxon>Micrococcales</taxon>
        <taxon>Intrasporangiaceae</taxon>
        <taxon>Oryzihumus</taxon>
    </lineage>
</organism>
<keyword evidence="2" id="KW-0808">Transferase</keyword>
<dbReference type="InterPro" id="IPR029044">
    <property type="entry name" value="Nucleotide-diphossugar_trans"/>
</dbReference>
<evidence type="ECO:0000259" key="1">
    <source>
        <dbReference type="Pfam" id="PF00535"/>
    </source>
</evidence>
<sequence>MEHQVDTSLVEDRVRALRTSAEDVVVSDLHEQPAPQARIEAAVRSASGGRVIVAVPNVARPALVGRLLLGMGDAELPAPAAGGWFTRERLDRLFAAEGYQPLPQQQAATLPAVTGNTLEDLLRATAARAGATDDAWLVRAYEAPDPKDLLAREPFLSVLVRTQGRRTEAFRDALLCLSAQTCDDFEVLVLGHDLTPEDTATVQGVIAEQADFLRSRTRYVPVSGGGRTAPLNAGAAAARGRYIGFLDDDDLVMAHWVEVFRDAAKGCDERRIVRALAVEQSVETFEDGGFRSTSWPSRRWDVEMDLLSHLVDNHSPLNSYAYPRAAFSEFGFRFDPDLPVLEDWDLLVRSASLLGVADTPEVSSIYRRWPAHTNSFSELAQEKWLDLGWQVASGWDSQPLLLPAGTASRLRREGMIVLKFRPLKDRVRDKVQRTADAWAPRLSSTPLYRPLRAFYRRIRAVSSSRAIDNG</sequence>
<dbReference type="InterPro" id="IPR001173">
    <property type="entry name" value="Glyco_trans_2-like"/>
</dbReference>
<comment type="caution">
    <text evidence="2">The sequence shown here is derived from an EMBL/GenBank/DDBJ whole genome shotgun (WGS) entry which is preliminary data.</text>
</comment>
<dbReference type="AlphaFoldDB" id="A0A542ZI22"/>